<evidence type="ECO:0000256" key="1">
    <source>
        <dbReference type="ARBA" id="ARBA00023015"/>
    </source>
</evidence>
<organism evidence="5 6">
    <name type="scientific">Paramesorhizobium deserti</name>
    <dbReference type="NCBI Taxonomy" id="1494590"/>
    <lineage>
        <taxon>Bacteria</taxon>
        <taxon>Pseudomonadati</taxon>
        <taxon>Pseudomonadota</taxon>
        <taxon>Alphaproteobacteria</taxon>
        <taxon>Hyphomicrobiales</taxon>
        <taxon>Phyllobacteriaceae</taxon>
        <taxon>Paramesorhizobium</taxon>
    </lineage>
</organism>
<evidence type="ECO:0000256" key="2">
    <source>
        <dbReference type="ARBA" id="ARBA00023125"/>
    </source>
</evidence>
<dbReference type="SUPFAM" id="SSF46689">
    <property type="entry name" value="Homeodomain-like"/>
    <property type="match status" value="2"/>
</dbReference>
<name>A0A135HZ52_9HYPH</name>
<accession>A0A135HZ52</accession>
<keyword evidence="2" id="KW-0238">DNA-binding</keyword>
<dbReference type="PANTHER" id="PTHR46796">
    <property type="entry name" value="HTH-TYPE TRANSCRIPTIONAL ACTIVATOR RHAS-RELATED"/>
    <property type="match status" value="1"/>
</dbReference>
<keyword evidence="1" id="KW-0805">Transcription regulation</keyword>
<dbReference type="GO" id="GO:0003700">
    <property type="term" value="F:DNA-binding transcription factor activity"/>
    <property type="evidence" value="ECO:0007669"/>
    <property type="project" value="InterPro"/>
</dbReference>
<keyword evidence="6" id="KW-1185">Reference proteome</keyword>
<protein>
    <recommendedName>
        <fullName evidence="4">HTH araC/xylS-type domain-containing protein</fullName>
    </recommendedName>
</protein>
<dbReference type="SMART" id="SM00342">
    <property type="entry name" value="HTH_ARAC"/>
    <property type="match status" value="1"/>
</dbReference>
<reference evidence="5 6" key="1">
    <citation type="submission" date="2015-11" db="EMBL/GenBank/DDBJ databases">
        <title>Draft genome sequence of Paramesorhizobium deserti A-3-E, a strain highly resistant to diverse beta-lactam antibiotics.</title>
        <authorList>
            <person name="Lv R."/>
            <person name="Yang X."/>
            <person name="Fang N."/>
            <person name="Guo J."/>
            <person name="Luo X."/>
            <person name="Peng F."/>
            <person name="Yang R."/>
            <person name="Cui Y."/>
            <person name="Fang C."/>
            <person name="Song Y."/>
        </authorList>
    </citation>
    <scope>NUCLEOTIDE SEQUENCE [LARGE SCALE GENOMIC DNA]</scope>
    <source>
        <strain evidence="5 6">A-3-E</strain>
    </source>
</reference>
<dbReference type="PROSITE" id="PS01124">
    <property type="entry name" value="HTH_ARAC_FAMILY_2"/>
    <property type="match status" value="1"/>
</dbReference>
<dbReference type="InterPro" id="IPR050204">
    <property type="entry name" value="AraC_XylS_family_regulators"/>
</dbReference>
<keyword evidence="3" id="KW-0804">Transcription</keyword>
<dbReference type="Proteomes" id="UP000070107">
    <property type="component" value="Unassembled WGS sequence"/>
</dbReference>
<gene>
    <name evidence="5" type="ORF">ATN84_01320</name>
</gene>
<evidence type="ECO:0000256" key="3">
    <source>
        <dbReference type="ARBA" id="ARBA00023163"/>
    </source>
</evidence>
<dbReference type="RefSeq" id="WP_068879734.1">
    <property type="nucleotide sequence ID" value="NZ_LNTU01000001.1"/>
</dbReference>
<dbReference type="Pfam" id="PF12833">
    <property type="entry name" value="HTH_18"/>
    <property type="match status" value="1"/>
</dbReference>
<evidence type="ECO:0000313" key="5">
    <source>
        <dbReference type="EMBL" id="KXF78465.1"/>
    </source>
</evidence>
<evidence type="ECO:0000259" key="4">
    <source>
        <dbReference type="PROSITE" id="PS01124"/>
    </source>
</evidence>
<proteinExistence type="predicted"/>
<evidence type="ECO:0000313" key="6">
    <source>
        <dbReference type="Proteomes" id="UP000070107"/>
    </source>
</evidence>
<dbReference type="InterPro" id="IPR018060">
    <property type="entry name" value="HTH_AraC"/>
</dbReference>
<dbReference type="STRING" id="1494590.ATN84_01320"/>
<dbReference type="EMBL" id="LNTU01000001">
    <property type="protein sequence ID" value="KXF78465.1"/>
    <property type="molecule type" value="Genomic_DNA"/>
</dbReference>
<comment type="caution">
    <text evidence="5">The sequence shown here is derived from an EMBL/GenBank/DDBJ whole genome shotgun (WGS) entry which is preliminary data.</text>
</comment>
<dbReference type="InterPro" id="IPR009057">
    <property type="entry name" value="Homeodomain-like_sf"/>
</dbReference>
<feature type="domain" description="HTH araC/xylS-type" evidence="4">
    <location>
        <begin position="1"/>
        <end position="80"/>
    </location>
</feature>
<dbReference type="AlphaFoldDB" id="A0A135HZ52"/>
<sequence>MAAQVGISPGHFLTSFRESFGQTPHQYLLTLRLNEAEKQLRESDTPLSSIAEMIGFSSQSHMTTALKKNKFATPGEIRRRRLFAKPVVPNVQAAE</sequence>
<dbReference type="Gene3D" id="1.10.10.60">
    <property type="entry name" value="Homeodomain-like"/>
    <property type="match status" value="2"/>
</dbReference>
<dbReference type="GO" id="GO:0043565">
    <property type="term" value="F:sequence-specific DNA binding"/>
    <property type="evidence" value="ECO:0007669"/>
    <property type="project" value="InterPro"/>
</dbReference>